<dbReference type="Gene3D" id="1.10.10.10">
    <property type="entry name" value="Winged helix-like DNA-binding domain superfamily/Winged helix DNA-binding domain"/>
    <property type="match status" value="1"/>
</dbReference>
<dbReference type="PRINTS" id="PR00039">
    <property type="entry name" value="HTHLYSR"/>
</dbReference>
<dbReference type="EMBL" id="AP023177">
    <property type="protein sequence ID" value="BCF95052.1"/>
    <property type="molecule type" value="Genomic_DNA"/>
</dbReference>
<dbReference type="AlphaFoldDB" id="A0A7I8C1Y9"/>
<dbReference type="InterPro" id="IPR000847">
    <property type="entry name" value="LysR_HTH_N"/>
</dbReference>
<keyword evidence="2" id="KW-0805">Transcription regulation</keyword>
<reference evidence="6 7" key="1">
    <citation type="journal article" date="2020" name="Genes (Basel)">
        <title>Genomic Comparison of Insect Gut Symbionts from Divergent Burkholderia Subclades.</title>
        <authorList>
            <person name="Takeshita K."/>
            <person name="Kikuchi Y."/>
        </authorList>
    </citation>
    <scope>NUCLEOTIDE SEQUENCE [LARGE SCALE GENOMIC DNA]</scope>
    <source>
        <strain evidence="6 7">PGU16</strain>
        <plasmid evidence="6 7">PPGU16_p2</plasmid>
    </source>
</reference>
<accession>A0A7I8C1Y9</accession>
<keyword evidence="6" id="KW-0614">Plasmid</keyword>
<sequence length="307" mass="33250">MELRSLRYFLAVVDAGSFNAASAAISISQPALTRQIHDLENDLGVTLLQRTSRGVRLTPPGATLYLAAQKIIAEANRARAALDGGRGAVGDVSVVLGASPTVARIIVPGVFSMCQRTVQSVRLSVREAFTPSLLDWLVKGLVDVAIVTKTDVPIDLPVTVRPLLSEPFALICPKSQSAPPVVHVSDLREVPLLMTVLHRRLVETEMAHIGAKLNVQAEIDSVDTIRELVLQGRGCTLMPISVFYSQPDELVTRSEIAGTQLQRQLLVVTRAEKEESAATFAVRDLITAESDRLLRSGIFSFRSTATH</sequence>
<proteinExistence type="inferred from homology"/>
<dbReference type="Pfam" id="PF03466">
    <property type="entry name" value="LysR_substrate"/>
    <property type="match status" value="1"/>
</dbReference>
<dbReference type="InterPro" id="IPR036388">
    <property type="entry name" value="WH-like_DNA-bd_sf"/>
</dbReference>
<dbReference type="Proteomes" id="UP000510888">
    <property type="component" value="Plasmid PPGU16_p2"/>
</dbReference>
<evidence type="ECO:0000313" key="7">
    <source>
        <dbReference type="Proteomes" id="UP000510888"/>
    </source>
</evidence>
<dbReference type="SUPFAM" id="SSF53850">
    <property type="entry name" value="Periplasmic binding protein-like II"/>
    <property type="match status" value="1"/>
</dbReference>
<evidence type="ECO:0000256" key="3">
    <source>
        <dbReference type="ARBA" id="ARBA00023125"/>
    </source>
</evidence>
<feature type="domain" description="HTH lysR-type" evidence="5">
    <location>
        <begin position="1"/>
        <end position="58"/>
    </location>
</feature>
<dbReference type="InterPro" id="IPR005119">
    <property type="entry name" value="LysR_subst-bd"/>
</dbReference>
<evidence type="ECO:0000313" key="6">
    <source>
        <dbReference type="EMBL" id="BCF95052.1"/>
    </source>
</evidence>
<evidence type="ECO:0000256" key="4">
    <source>
        <dbReference type="ARBA" id="ARBA00023163"/>
    </source>
</evidence>
<comment type="similarity">
    <text evidence="1">Belongs to the LysR transcriptional regulatory family.</text>
</comment>
<organism evidence="6 7">
    <name type="scientific">Paraburkholderia largidicola</name>
    <dbReference type="NCBI Taxonomy" id="3014751"/>
    <lineage>
        <taxon>Bacteria</taxon>
        <taxon>Pseudomonadati</taxon>
        <taxon>Pseudomonadota</taxon>
        <taxon>Betaproteobacteria</taxon>
        <taxon>Burkholderiales</taxon>
        <taxon>Burkholderiaceae</taxon>
        <taxon>Paraburkholderia</taxon>
    </lineage>
</organism>
<dbReference type="SUPFAM" id="SSF46785">
    <property type="entry name" value="Winged helix' DNA-binding domain"/>
    <property type="match status" value="1"/>
</dbReference>
<dbReference type="KEGG" id="plad:PPGU16_81190"/>
<dbReference type="GO" id="GO:0003677">
    <property type="term" value="F:DNA binding"/>
    <property type="evidence" value="ECO:0007669"/>
    <property type="project" value="UniProtKB-KW"/>
</dbReference>
<dbReference type="PANTHER" id="PTHR30419">
    <property type="entry name" value="HTH-TYPE TRANSCRIPTIONAL REGULATOR YBHD"/>
    <property type="match status" value="1"/>
</dbReference>
<keyword evidence="3" id="KW-0238">DNA-binding</keyword>
<dbReference type="FunFam" id="1.10.10.10:FF:000001">
    <property type="entry name" value="LysR family transcriptional regulator"/>
    <property type="match status" value="1"/>
</dbReference>
<dbReference type="CDD" id="cd05466">
    <property type="entry name" value="PBP2_LTTR_substrate"/>
    <property type="match status" value="1"/>
</dbReference>
<protein>
    <submittedName>
        <fullName evidence="6">LysR family transcriptional regulator</fullName>
    </submittedName>
</protein>
<dbReference type="Pfam" id="PF00126">
    <property type="entry name" value="HTH_1"/>
    <property type="match status" value="1"/>
</dbReference>
<name>A0A7I8C1Y9_9BURK</name>
<dbReference type="InterPro" id="IPR050950">
    <property type="entry name" value="HTH-type_LysR_regulators"/>
</dbReference>
<dbReference type="InterPro" id="IPR036390">
    <property type="entry name" value="WH_DNA-bd_sf"/>
</dbReference>
<evidence type="ECO:0000256" key="2">
    <source>
        <dbReference type="ARBA" id="ARBA00023015"/>
    </source>
</evidence>
<evidence type="ECO:0000259" key="5">
    <source>
        <dbReference type="PROSITE" id="PS50931"/>
    </source>
</evidence>
<geneLocation type="plasmid" evidence="6 7">
    <name>PPGU16_p2</name>
</geneLocation>
<dbReference type="RefSeq" id="WP_180727265.1">
    <property type="nucleotide sequence ID" value="NZ_AP023177.1"/>
</dbReference>
<dbReference type="GO" id="GO:0005829">
    <property type="term" value="C:cytosol"/>
    <property type="evidence" value="ECO:0007669"/>
    <property type="project" value="TreeGrafter"/>
</dbReference>
<evidence type="ECO:0000256" key="1">
    <source>
        <dbReference type="ARBA" id="ARBA00009437"/>
    </source>
</evidence>
<gene>
    <name evidence="6" type="ORF">PPGU16_81190</name>
</gene>
<keyword evidence="7" id="KW-1185">Reference proteome</keyword>
<dbReference type="PROSITE" id="PS50931">
    <property type="entry name" value="HTH_LYSR"/>
    <property type="match status" value="1"/>
</dbReference>
<keyword evidence="4" id="KW-0804">Transcription</keyword>
<dbReference type="GO" id="GO:0003700">
    <property type="term" value="F:DNA-binding transcription factor activity"/>
    <property type="evidence" value="ECO:0007669"/>
    <property type="project" value="InterPro"/>
</dbReference>
<dbReference type="Gene3D" id="3.40.190.290">
    <property type="match status" value="1"/>
</dbReference>